<dbReference type="PANTHER" id="PTHR42891">
    <property type="entry name" value="D-GLYCERO-BETA-D-MANNO-HEPTOSE-1,7-BISPHOSPHATE 7-PHOSPHATASE"/>
    <property type="match status" value="1"/>
</dbReference>
<proteinExistence type="inferred from homology"/>
<dbReference type="GO" id="GO:0046872">
    <property type="term" value="F:metal ion binding"/>
    <property type="evidence" value="ECO:0007669"/>
    <property type="project" value="UniProtKB-KW"/>
</dbReference>
<evidence type="ECO:0000256" key="6">
    <source>
        <dbReference type="ARBA" id="ARBA00023277"/>
    </source>
</evidence>
<gene>
    <name evidence="8" type="ORF">AVL55_09765</name>
</gene>
<dbReference type="Gene3D" id="3.40.50.1000">
    <property type="entry name" value="HAD superfamily/HAD-like"/>
    <property type="match status" value="1"/>
</dbReference>
<dbReference type="NCBIfam" id="TIGR01662">
    <property type="entry name" value="HAD-SF-IIIA"/>
    <property type="match status" value="1"/>
</dbReference>
<dbReference type="InterPro" id="IPR006549">
    <property type="entry name" value="HAD-SF_hydro_IIIA"/>
</dbReference>
<dbReference type="GO" id="GO:0005737">
    <property type="term" value="C:cytoplasm"/>
    <property type="evidence" value="ECO:0007669"/>
    <property type="project" value="UniProtKB-SubCell"/>
</dbReference>
<dbReference type="InterPro" id="IPR023214">
    <property type="entry name" value="HAD_sf"/>
</dbReference>
<dbReference type="Proteomes" id="UP000063991">
    <property type="component" value="Chromosome"/>
</dbReference>
<dbReference type="AlphaFoldDB" id="A0A126PZG5"/>
<organism evidence="8 9">
    <name type="scientific">Alteromonas macleodii</name>
    <name type="common">Pseudoalteromonas macleodii</name>
    <dbReference type="NCBI Taxonomy" id="28108"/>
    <lineage>
        <taxon>Bacteria</taxon>
        <taxon>Pseudomonadati</taxon>
        <taxon>Pseudomonadota</taxon>
        <taxon>Gammaproteobacteria</taxon>
        <taxon>Alteromonadales</taxon>
        <taxon>Alteromonadaceae</taxon>
        <taxon>Alteromonas/Salinimonas group</taxon>
        <taxon>Alteromonas</taxon>
    </lineage>
</organism>
<dbReference type="SUPFAM" id="SSF56784">
    <property type="entry name" value="HAD-like"/>
    <property type="match status" value="1"/>
</dbReference>
<evidence type="ECO:0000313" key="8">
    <source>
        <dbReference type="EMBL" id="AMJ98427.1"/>
    </source>
</evidence>
<keyword evidence="6" id="KW-0119">Carbohydrate metabolism</keyword>
<keyword evidence="5" id="KW-0378">Hydrolase</keyword>
<dbReference type="Pfam" id="PF13242">
    <property type="entry name" value="Hydrolase_like"/>
    <property type="match status" value="1"/>
</dbReference>
<protein>
    <recommendedName>
        <fullName evidence="7">D,D-heptose 1,7-bisphosphate phosphatase</fullName>
    </recommendedName>
</protein>
<evidence type="ECO:0000256" key="2">
    <source>
        <dbReference type="ARBA" id="ARBA00005628"/>
    </source>
</evidence>
<dbReference type="EMBL" id="CP014323">
    <property type="protein sequence ID" value="AMJ98427.1"/>
    <property type="molecule type" value="Genomic_DNA"/>
</dbReference>
<dbReference type="RefSeq" id="WP_061094995.1">
    <property type="nucleotide sequence ID" value="NZ_CP014323.1"/>
</dbReference>
<evidence type="ECO:0000256" key="1">
    <source>
        <dbReference type="ARBA" id="ARBA00004496"/>
    </source>
</evidence>
<comment type="similarity">
    <text evidence="2">Belongs to the GmhB family.</text>
</comment>
<reference evidence="8 9" key="1">
    <citation type="submission" date="2015-12" db="EMBL/GenBank/DDBJ databases">
        <authorList>
            <person name="Shamseldin A."/>
            <person name="Moawad H."/>
            <person name="Abd El-Rahim W.M."/>
            <person name="Sadowsky M.J."/>
        </authorList>
    </citation>
    <scope>NUCLEOTIDE SEQUENCE [LARGE SCALE GENOMIC DNA]</scope>
    <source>
        <strain evidence="8 9">D7</strain>
    </source>
</reference>
<name>A0A126PZG5_ALTMA</name>
<dbReference type="GO" id="GO:0016791">
    <property type="term" value="F:phosphatase activity"/>
    <property type="evidence" value="ECO:0007669"/>
    <property type="project" value="InterPro"/>
</dbReference>
<dbReference type="NCBIfam" id="TIGR00213">
    <property type="entry name" value="GmhB_yaeD"/>
    <property type="match status" value="1"/>
</dbReference>
<dbReference type="InterPro" id="IPR004446">
    <property type="entry name" value="Heptose_bisP_phosphatase"/>
</dbReference>
<evidence type="ECO:0000256" key="4">
    <source>
        <dbReference type="ARBA" id="ARBA00022723"/>
    </source>
</evidence>
<evidence type="ECO:0000256" key="3">
    <source>
        <dbReference type="ARBA" id="ARBA00022490"/>
    </source>
</evidence>
<dbReference type="OrthoDB" id="9781367at2"/>
<dbReference type="PANTHER" id="PTHR42891:SF1">
    <property type="entry name" value="D-GLYCERO-BETA-D-MANNO-HEPTOSE-1,7-BISPHOSPHATE 7-PHOSPHATASE"/>
    <property type="match status" value="1"/>
</dbReference>
<dbReference type="CDD" id="cd07503">
    <property type="entry name" value="HAD_HisB-N"/>
    <property type="match status" value="1"/>
</dbReference>
<comment type="subcellular location">
    <subcellularLocation>
        <location evidence="1">Cytoplasm</location>
    </subcellularLocation>
</comment>
<keyword evidence="4" id="KW-0479">Metal-binding</keyword>
<sequence length="195" mass="21995">MADSKQKALFLDRDGIINVDRGYVGKYEDFEFVEGIFDIILKFQNNGFVPVIVTNQSGIARGYYNERDFHVLMKRVQKDFSAHGIVDIPVYFCPHHTQGSVKQYAVDCQCRKPLPGMLNQAAQELNIDLESSVLIGDSWRDIEAASAAGVSKSFYLSKQCISDKQLSRLAQPHEVIRITSLLQITPQSKLCVTDY</sequence>
<evidence type="ECO:0000256" key="5">
    <source>
        <dbReference type="ARBA" id="ARBA00022801"/>
    </source>
</evidence>
<evidence type="ECO:0000313" key="9">
    <source>
        <dbReference type="Proteomes" id="UP000063991"/>
    </source>
</evidence>
<dbReference type="InterPro" id="IPR036412">
    <property type="entry name" value="HAD-like_sf"/>
</dbReference>
<evidence type="ECO:0000256" key="7">
    <source>
        <dbReference type="ARBA" id="ARBA00031828"/>
    </source>
</evidence>
<dbReference type="InterPro" id="IPR006543">
    <property type="entry name" value="Histidinol-phos"/>
</dbReference>
<dbReference type="GO" id="GO:0005975">
    <property type="term" value="P:carbohydrate metabolic process"/>
    <property type="evidence" value="ECO:0007669"/>
    <property type="project" value="InterPro"/>
</dbReference>
<keyword evidence="3" id="KW-0963">Cytoplasm</keyword>
<dbReference type="NCBIfam" id="TIGR01656">
    <property type="entry name" value="Histidinol-ppas"/>
    <property type="match status" value="1"/>
</dbReference>
<accession>A0A126PZG5</accession>